<keyword evidence="2" id="KW-1185">Reference proteome</keyword>
<dbReference type="RefSeq" id="WP_358285804.1">
    <property type="nucleotide sequence ID" value="NZ_JBEYGJ010000024.1"/>
</dbReference>
<accession>A0ABW6LIL4</accession>
<comment type="caution">
    <text evidence="1">The sequence shown here is derived from an EMBL/GenBank/DDBJ whole genome shotgun (WGS) entry which is preliminary data.</text>
</comment>
<gene>
    <name evidence="1" type="ORF">ACFYM3_27280</name>
</gene>
<organism evidence="1 2">
    <name type="scientific">Streptomyces massasporeus</name>
    <dbReference type="NCBI Taxonomy" id="67324"/>
    <lineage>
        <taxon>Bacteria</taxon>
        <taxon>Bacillati</taxon>
        <taxon>Actinomycetota</taxon>
        <taxon>Actinomycetes</taxon>
        <taxon>Kitasatosporales</taxon>
        <taxon>Streptomycetaceae</taxon>
        <taxon>Streptomyces</taxon>
    </lineage>
</organism>
<protein>
    <submittedName>
        <fullName evidence="1">Uncharacterized protein</fullName>
    </submittedName>
</protein>
<evidence type="ECO:0000313" key="1">
    <source>
        <dbReference type="EMBL" id="MFE9228265.1"/>
    </source>
</evidence>
<proteinExistence type="predicted"/>
<dbReference type="Proteomes" id="UP001601288">
    <property type="component" value="Unassembled WGS sequence"/>
</dbReference>
<name>A0ABW6LIL4_9ACTN</name>
<dbReference type="EMBL" id="JBIAFP010000017">
    <property type="protein sequence ID" value="MFE9228265.1"/>
    <property type="molecule type" value="Genomic_DNA"/>
</dbReference>
<sequence>MTLRAKPGWRDFDFVPFTLHFQRSGPVTALAMVVRPGTFGA</sequence>
<reference evidence="1 2" key="1">
    <citation type="submission" date="2024-10" db="EMBL/GenBank/DDBJ databases">
        <title>The Natural Products Discovery Center: Release of the First 8490 Sequenced Strains for Exploring Actinobacteria Biosynthetic Diversity.</title>
        <authorList>
            <person name="Kalkreuter E."/>
            <person name="Kautsar S.A."/>
            <person name="Yang D."/>
            <person name="Bader C.D."/>
            <person name="Teijaro C.N."/>
            <person name="Fluegel L."/>
            <person name="Davis C.M."/>
            <person name="Simpson J.R."/>
            <person name="Lauterbach L."/>
            <person name="Steele A.D."/>
            <person name="Gui C."/>
            <person name="Meng S."/>
            <person name="Li G."/>
            <person name="Viehrig K."/>
            <person name="Ye F."/>
            <person name="Su P."/>
            <person name="Kiefer A.F."/>
            <person name="Nichols A."/>
            <person name="Cepeda A.J."/>
            <person name="Yan W."/>
            <person name="Fan B."/>
            <person name="Jiang Y."/>
            <person name="Adhikari A."/>
            <person name="Zheng C.-J."/>
            <person name="Schuster L."/>
            <person name="Cowan T.M."/>
            <person name="Smanski M.J."/>
            <person name="Chevrette M.G."/>
            <person name="De Carvalho L.P.S."/>
            <person name="Shen B."/>
        </authorList>
    </citation>
    <scope>NUCLEOTIDE SEQUENCE [LARGE SCALE GENOMIC DNA]</scope>
    <source>
        <strain evidence="1 2">NPDC007066</strain>
    </source>
</reference>
<evidence type="ECO:0000313" key="2">
    <source>
        <dbReference type="Proteomes" id="UP001601288"/>
    </source>
</evidence>